<dbReference type="RefSeq" id="WP_172512790.1">
    <property type="nucleotide sequence ID" value="NZ_CP032549.1"/>
</dbReference>
<dbReference type="Proteomes" id="UP000502331">
    <property type="component" value="Chromosome"/>
</dbReference>
<feature type="region of interest" description="Disordered" evidence="1">
    <location>
        <begin position="1"/>
        <end position="26"/>
    </location>
</feature>
<organism evidence="4 5">
    <name type="scientific">Glutamicibacter mishrai</name>
    <dbReference type="NCBI Taxonomy" id="1775880"/>
    <lineage>
        <taxon>Bacteria</taxon>
        <taxon>Bacillati</taxon>
        <taxon>Actinomycetota</taxon>
        <taxon>Actinomycetes</taxon>
        <taxon>Micrococcales</taxon>
        <taxon>Micrococcaceae</taxon>
        <taxon>Glutamicibacter</taxon>
    </lineage>
</organism>
<accession>A0A6H0SMV8</accession>
<evidence type="ECO:0000256" key="2">
    <source>
        <dbReference type="SAM" id="Phobius"/>
    </source>
</evidence>
<keyword evidence="2" id="KW-1133">Transmembrane helix</keyword>
<dbReference type="Pfam" id="PF04294">
    <property type="entry name" value="VanW"/>
    <property type="match status" value="1"/>
</dbReference>
<proteinExistence type="predicted"/>
<evidence type="ECO:0000256" key="1">
    <source>
        <dbReference type="SAM" id="MobiDB-lite"/>
    </source>
</evidence>
<name>A0A6H0SMV8_9MICC</name>
<dbReference type="AlphaFoldDB" id="A0A6H0SMV8"/>
<dbReference type="PANTHER" id="PTHR35788:SF1">
    <property type="entry name" value="EXPORTED PROTEIN"/>
    <property type="match status" value="1"/>
</dbReference>
<evidence type="ECO:0000313" key="4">
    <source>
        <dbReference type="EMBL" id="QIV88466.1"/>
    </source>
</evidence>
<dbReference type="InterPro" id="IPR022029">
    <property type="entry name" value="YoaR-like_PG-bd"/>
</dbReference>
<dbReference type="InterPro" id="IPR052913">
    <property type="entry name" value="Glycopeptide_resist_protein"/>
</dbReference>
<evidence type="ECO:0000259" key="3">
    <source>
        <dbReference type="Pfam" id="PF12229"/>
    </source>
</evidence>
<dbReference type="InterPro" id="IPR007391">
    <property type="entry name" value="Vancomycin_resist_VanW"/>
</dbReference>
<feature type="domain" description="YoaR-like putative peptidoglycan binding" evidence="3">
    <location>
        <begin position="99"/>
        <end position="199"/>
    </location>
</feature>
<keyword evidence="2" id="KW-0812">Transmembrane</keyword>
<dbReference type="Pfam" id="PF12229">
    <property type="entry name" value="PG_binding_4"/>
    <property type="match status" value="1"/>
</dbReference>
<feature type="compositionally biased region" description="Low complexity" evidence="1">
    <location>
        <begin position="1"/>
        <end position="17"/>
    </location>
</feature>
<keyword evidence="5" id="KW-1185">Reference proteome</keyword>
<feature type="transmembrane region" description="Helical" evidence="2">
    <location>
        <begin position="30"/>
        <end position="51"/>
    </location>
</feature>
<gene>
    <name evidence="4" type="ORF">D3791_15955</name>
</gene>
<sequence length="580" mass="62335">MQTPDQDSTPTTPTNSSQDKKKSKSKAKPWIIGGSCAVAVVAAYFGAAAFISSQVPANASIAGVNIGSMNSDEARAEIERVVSPLAQEPIKVKVNGKDYTVDPAKAGLSLNTDDTVKDLTSYEVNPVKLYERLTGDYEVTPELNVDKEKLSSQVEALAKKANADVTEGKIEFADGMAKLSTPVDGVALDTEGAVEKISEDWSIDGSPIDLPAQVVKPEISADTLQKFYDDQAKKLLKGDVTLVSGDKKANLSAASIAAAATYAPKDGAPAITLDDKKLYKAATKNSELSSTAKDAKIVLKNGKPSIQDSSNGLSLETEGLGAKVLAATATDNRTAEVKMTETEADFTTAEAKKLGIKEPIVDFSTPYPASDTVRTKNLKAGAARVTGVIVKPGERFSLLNTLGPITTANGYYSSGVVENGFSSEAVGGGLSQISTMMYNVGFLAGYDDITHQPHSRWFDRYPAGREATLWEGQIDMIWENNTPYGVMVQAWVSDDAVHTRLWSTKYWDVSQKSSGKYNQTDPETKYNEAEKCVAESGGQKGFTIDITRYRETFDGSKKLPAETKSWTYSPWNKIVCGKKP</sequence>
<dbReference type="PANTHER" id="PTHR35788">
    <property type="entry name" value="EXPORTED PROTEIN-RELATED"/>
    <property type="match status" value="1"/>
</dbReference>
<dbReference type="EMBL" id="CP032549">
    <property type="protein sequence ID" value="QIV88466.1"/>
    <property type="molecule type" value="Genomic_DNA"/>
</dbReference>
<protein>
    <recommendedName>
        <fullName evidence="3">YoaR-like putative peptidoglycan binding domain-containing protein</fullName>
    </recommendedName>
</protein>
<evidence type="ECO:0000313" key="5">
    <source>
        <dbReference type="Proteomes" id="UP000502331"/>
    </source>
</evidence>
<keyword evidence="2" id="KW-0472">Membrane</keyword>
<reference evidence="4 5" key="1">
    <citation type="submission" date="2018-09" db="EMBL/GenBank/DDBJ databases">
        <title>Glutamicibacter mishrai S5-52T (LMG 29155T = KCTC 39846T).</title>
        <authorList>
            <person name="Das S.K."/>
        </authorList>
    </citation>
    <scope>NUCLEOTIDE SEQUENCE [LARGE SCALE GENOMIC DNA]</scope>
    <source>
        <strain evidence="4 5">S5-52</strain>
    </source>
</reference>